<gene>
    <name evidence="1" type="ORF">GCM10007053_10250</name>
</gene>
<sequence>MGACAPPTCFLSLAVFLWLDLALSAERDYFDQADLRSYHLFNWLRLSVPIDTSIKTYFIQNESCWLVSEEFQQWAFHRDLIAAFNVAMGAAIALSKYFHQSCPNTVRATDDLRADILSLRPPYDAAHVFRKQDVLRTVVTGDTELDESLVNHLARVSEPCSSTDQFFEEFFLPLTDMDYTSYEFTEQELLRQR</sequence>
<protein>
    <submittedName>
        <fullName evidence="1">Uncharacterized protein</fullName>
    </submittedName>
</protein>
<organism evidence="1 2">
    <name type="scientific">Parahalioglobus pacificus</name>
    <dbReference type="NCBI Taxonomy" id="930806"/>
    <lineage>
        <taxon>Bacteria</taxon>
        <taxon>Pseudomonadati</taxon>
        <taxon>Pseudomonadota</taxon>
        <taxon>Gammaproteobacteria</taxon>
        <taxon>Cellvibrionales</taxon>
        <taxon>Halieaceae</taxon>
        <taxon>Parahalioglobus</taxon>
    </lineage>
</organism>
<accession>A0A918XF14</accession>
<name>A0A918XF14_9GAMM</name>
<evidence type="ECO:0000313" key="1">
    <source>
        <dbReference type="EMBL" id="GHD29537.1"/>
    </source>
</evidence>
<reference evidence="1" key="1">
    <citation type="journal article" date="2014" name="Int. J. Syst. Evol. Microbiol.">
        <title>Complete genome sequence of Corynebacterium casei LMG S-19264T (=DSM 44701T), isolated from a smear-ripened cheese.</title>
        <authorList>
            <consortium name="US DOE Joint Genome Institute (JGI-PGF)"/>
            <person name="Walter F."/>
            <person name="Albersmeier A."/>
            <person name="Kalinowski J."/>
            <person name="Ruckert C."/>
        </authorList>
    </citation>
    <scope>NUCLEOTIDE SEQUENCE</scope>
    <source>
        <strain evidence="1">KCTC 23430</strain>
    </source>
</reference>
<proteinExistence type="predicted"/>
<comment type="caution">
    <text evidence="1">The sequence shown here is derived from an EMBL/GenBank/DDBJ whole genome shotgun (WGS) entry which is preliminary data.</text>
</comment>
<evidence type="ECO:0000313" key="2">
    <source>
        <dbReference type="Proteomes" id="UP000644693"/>
    </source>
</evidence>
<dbReference type="Proteomes" id="UP000644693">
    <property type="component" value="Unassembled WGS sequence"/>
</dbReference>
<dbReference type="AlphaFoldDB" id="A0A918XF14"/>
<keyword evidence="2" id="KW-1185">Reference proteome</keyword>
<dbReference type="EMBL" id="BMYM01000001">
    <property type="protein sequence ID" value="GHD29537.1"/>
    <property type="molecule type" value="Genomic_DNA"/>
</dbReference>
<reference evidence="1" key="2">
    <citation type="submission" date="2020-09" db="EMBL/GenBank/DDBJ databases">
        <authorList>
            <person name="Sun Q."/>
            <person name="Kim S."/>
        </authorList>
    </citation>
    <scope>NUCLEOTIDE SEQUENCE</scope>
    <source>
        <strain evidence="1">KCTC 23430</strain>
    </source>
</reference>